<dbReference type="GO" id="GO:0003677">
    <property type="term" value="F:DNA binding"/>
    <property type="evidence" value="ECO:0007669"/>
    <property type="project" value="UniProtKB-KW"/>
</dbReference>
<proteinExistence type="predicted"/>
<dbReference type="CDD" id="cd01392">
    <property type="entry name" value="HTH_LacI"/>
    <property type="match status" value="1"/>
</dbReference>
<dbReference type="InterPro" id="IPR010982">
    <property type="entry name" value="Lambda_DNA-bd_dom_sf"/>
</dbReference>
<sequence>MASIRDVARLAGVSTATVTRALRDEPSVAPKTKERVRAAALRLDYVPSAAARALSNGRSTLLGLFVPDIVNPFYAEVAQGMEDRAAQARYHCVIASSHLNRERERQLLTSLQDGTLAGLAATTVGTDEAFTAALSAMPGPLVLVDRRPRGLKAPLVRTDNRKVTRQAIRGLFEMGHTRIAMISGPQDFDTACQRLSGFRLAHRDAGVPVTERLIRHGHVGESGGYEAMTDLLALRPRPTAVFCFNNLVTVGALKAIRAAELTIPTDISLLAFDDMSLFPLVDPPITAIAQPAYEMGRAAADILLRRLDGENGIDDSVLPATLIQRGSLGPPRPHD</sequence>
<evidence type="ECO:0000256" key="3">
    <source>
        <dbReference type="ARBA" id="ARBA00023163"/>
    </source>
</evidence>
<keyword evidence="1" id="KW-0805">Transcription regulation</keyword>
<dbReference type="PROSITE" id="PS00356">
    <property type="entry name" value="HTH_LACI_1"/>
    <property type="match status" value="1"/>
</dbReference>
<dbReference type="InterPro" id="IPR000843">
    <property type="entry name" value="HTH_LacI"/>
</dbReference>
<evidence type="ECO:0000313" key="6">
    <source>
        <dbReference type="Proteomes" id="UP001230908"/>
    </source>
</evidence>
<comment type="caution">
    <text evidence="5">The sequence shown here is derived from an EMBL/GenBank/DDBJ whole genome shotgun (WGS) entry which is preliminary data.</text>
</comment>
<keyword evidence="6" id="KW-1185">Reference proteome</keyword>
<dbReference type="EMBL" id="JAVHUY010000077">
    <property type="protein sequence ID" value="MDQ7911295.1"/>
    <property type="molecule type" value="Genomic_DNA"/>
</dbReference>
<keyword evidence="2 5" id="KW-0238">DNA-binding</keyword>
<name>A0ABU0ZW82_9ACTN</name>
<dbReference type="SUPFAM" id="SSF53822">
    <property type="entry name" value="Periplasmic binding protein-like I"/>
    <property type="match status" value="1"/>
</dbReference>
<evidence type="ECO:0000256" key="2">
    <source>
        <dbReference type="ARBA" id="ARBA00023125"/>
    </source>
</evidence>
<protein>
    <submittedName>
        <fullName evidence="5">LacI family DNA-binding transcriptional regulator</fullName>
    </submittedName>
</protein>
<dbReference type="Gene3D" id="3.40.50.2300">
    <property type="match status" value="2"/>
</dbReference>
<dbReference type="RefSeq" id="WP_308718512.1">
    <property type="nucleotide sequence ID" value="NZ_JAVHUY010000077.1"/>
</dbReference>
<dbReference type="InterPro" id="IPR046335">
    <property type="entry name" value="LacI/GalR-like_sensor"/>
</dbReference>
<dbReference type="PANTHER" id="PTHR30146:SF109">
    <property type="entry name" value="HTH-TYPE TRANSCRIPTIONAL REGULATOR GALS"/>
    <property type="match status" value="1"/>
</dbReference>
<keyword evidence="3" id="KW-0804">Transcription</keyword>
<feature type="domain" description="HTH lacI-type" evidence="4">
    <location>
        <begin position="2"/>
        <end position="56"/>
    </location>
</feature>
<dbReference type="Pfam" id="PF00356">
    <property type="entry name" value="LacI"/>
    <property type="match status" value="1"/>
</dbReference>
<dbReference type="SMART" id="SM00354">
    <property type="entry name" value="HTH_LACI"/>
    <property type="match status" value="1"/>
</dbReference>
<dbReference type="PANTHER" id="PTHR30146">
    <property type="entry name" value="LACI-RELATED TRANSCRIPTIONAL REPRESSOR"/>
    <property type="match status" value="1"/>
</dbReference>
<dbReference type="Pfam" id="PF13377">
    <property type="entry name" value="Peripla_BP_3"/>
    <property type="match status" value="1"/>
</dbReference>
<dbReference type="Gene3D" id="1.10.260.40">
    <property type="entry name" value="lambda repressor-like DNA-binding domains"/>
    <property type="match status" value="1"/>
</dbReference>
<evidence type="ECO:0000256" key="1">
    <source>
        <dbReference type="ARBA" id="ARBA00023015"/>
    </source>
</evidence>
<evidence type="ECO:0000259" key="4">
    <source>
        <dbReference type="PROSITE" id="PS50932"/>
    </source>
</evidence>
<dbReference type="InterPro" id="IPR028082">
    <property type="entry name" value="Peripla_BP_I"/>
</dbReference>
<dbReference type="CDD" id="cd06267">
    <property type="entry name" value="PBP1_LacI_sugar_binding-like"/>
    <property type="match status" value="1"/>
</dbReference>
<dbReference type="SUPFAM" id="SSF47413">
    <property type="entry name" value="lambda repressor-like DNA-binding domains"/>
    <property type="match status" value="1"/>
</dbReference>
<dbReference type="PROSITE" id="PS50932">
    <property type="entry name" value="HTH_LACI_2"/>
    <property type="match status" value="1"/>
</dbReference>
<gene>
    <name evidence="5" type="ORF">RB614_43075</name>
</gene>
<dbReference type="Proteomes" id="UP001230908">
    <property type="component" value="Unassembled WGS sequence"/>
</dbReference>
<evidence type="ECO:0000313" key="5">
    <source>
        <dbReference type="EMBL" id="MDQ7911295.1"/>
    </source>
</evidence>
<accession>A0ABU0ZW82</accession>
<reference evidence="5 6" key="1">
    <citation type="submission" date="2023-08" db="EMBL/GenBank/DDBJ databases">
        <title>Phytohabitans sansha sp. nov., isolated from marine sediment.</title>
        <authorList>
            <person name="Zhao Y."/>
            <person name="Yi K."/>
        </authorList>
    </citation>
    <scope>NUCLEOTIDE SEQUENCE [LARGE SCALE GENOMIC DNA]</scope>
    <source>
        <strain evidence="5 6">ZYX-F-186</strain>
    </source>
</reference>
<organism evidence="5 6">
    <name type="scientific">Phytohabitans maris</name>
    <dbReference type="NCBI Taxonomy" id="3071409"/>
    <lineage>
        <taxon>Bacteria</taxon>
        <taxon>Bacillati</taxon>
        <taxon>Actinomycetota</taxon>
        <taxon>Actinomycetes</taxon>
        <taxon>Micromonosporales</taxon>
        <taxon>Micromonosporaceae</taxon>
    </lineage>
</organism>